<evidence type="ECO:0000259" key="12">
    <source>
        <dbReference type="PROSITE" id="PS51158"/>
    </source>
</evidence>
<keyword evidence="7" id="KW-0418">Kinase</keyword>
<dbReference type="AlphaFoldDB" id="D3AZG9"/>
<dbReference type="CDD" id="cd00200">
    <property type="entry name" value="WD40"/>
    <property type="match status" value="1"/>
</dbReference>
<dbReference type="SMART" id="SM00811">
    <property type="entry name" value="Alpha_kinase"/>
    <property type="match status" value="1"/>
</dbReference>
<evidence type="ECO:0000313" key="14">
    <source>
        <dbReference type="Proteomes" id="UP000001396"/>
    </source>
</evidence>
<dbReference type="InterPro" id="IPR015943">
    <property type="entry name" value="WD40/YVTN_repeat-like_dom_sf"/>
</dbReference>
<dbReference type="Gene3D" id="3.30.200.20">
    <property type="entry name" value="Phosphorylase Kinase, domain 1"/>
    <property type="match status" value="1"/>
</dbReference>
<gene>
    <name evidence="13" type="primary">mhkD</name>
    <name evidence="13" type="ORF">PPL_01510</name>
</gene>
<dbReference type="OMA" id="SAWVIEV"/>
<dbReference type="InParanoid" id="D3AZG9"/>
<feature type="repeat" description="WD" evidence="9">
    <location>
        <begin position="618"/>
        <end position="659"/>
    </location>
</feature>
<comment type="caution">
    <text evidence="13">The sequence shown here is derived from an EMBL/GenBank/DDBJ whole genome shotgun (WGS) entry which is preliminary data.</text>
</comment>
<evidence type="ECO:0000256" key="8">
    <source>
        <dbReference type="ARBA" id="ARBA00022840"/>
    </source>
</evidence>
<dbReference type="InterPro" id="IPR036322">
    <property type="entry name" value="WD40_repeat_dom_sf"/>
</dbReference>
<dbReference type="RefSeq" id="XP_020437660.1">
    <property type="nucleotide sequence ID" value="XM_020572517.1"/>
</dbReference>
<dbReference type="GO" id="GO:0005826">
    <property type="term" value="C:actomyosin contractile ring"/>
    <property type="evidence" value="ECO:0007669"/>
    <property type="project" value="TreeGrafter"/>
</dbReference>
<dbReference type="GeneID" id="31357038"/>
<evidence type="ECO:0000256" key="6">
    <source>
        <dbReference type="ARBA" id="ARBA00022741"/>
    </source>
</evidence>
<dbReference type="GO" id="GO:0005524">
    <property type="term" value="F:ATP binding"/>
    <property type="evidence" value="ECO:0007669"/>
    <property type="project" value="UniProtKB-KW"/>
</dbReference>
<dbReference type="SUPFAM" id="SSF50978">
    <property type="entry name" value="WD40 repeat-like"/>
    <property type="match status" value="1"/>
</dbReference>
<dbReference type="Gene3D" id="2.130.10.10">
    <property type="entry name" value="YVTN repeat-like/Quinoprotein amine dehydrogenase"/>
    <property type="match status" value="3"/>
</dbReference>
<keyword evidence="2" id="KW-0723">Serine/threonine-protein kinase</keyword>
<dbReference type="GO" id="GO:0016905">
    <property type="term" value="F:myosin heavy chain kinase activity"/>
    <property type="evidence" value="ECO:0007669"/>
    <property type="project" value="TreeGrafter"/>
</dbReference>
<dbReference type="Proteomes" id="UP000001396">
    <property type="component" value="Unassembled WGS sequence"/>
</dbReference>
<dbReference type="SUPFAM" id="SSF56112">
    <property type="entry name" value="Protein kinase-like (PK-like)"/>
    <property type="match status" value="1"/>
</dbReference>
<keyword evidence="6" id="KW-0547">Nucleotide-binding</keyword>
<dbReference type="InterPro" id="IPR051852">
    <property type="entry name" value="Alpha-type_PK"/>
</dbReference>
<evidence type="ECO:0000256" key="3">
    <source>
        <dbReference type="ARBA" id="ARBA00022574"/>
    </source>
</evidence>
<keyword evidence="5" id="KW-0677">Repeat</keyword>
<dbReference type="PANTHER" id="PTHR45992">
    <property type="entry name" value="EUKARYOTIC ELONGATION FACTOR 2 KINASE-RELATED"/>
    <property type="match status" value="1"/>
</dbReference>
<dbReference type="Gene3D" id="3.20.200.10">
    <property type="entry name" value="MHCK/EF2 kinase"/>
    <property type="match status" value="1"/>
</dbReference>
<evidence type="ECO:0000256" key="5">
    <source>
        <dbReference type="ARBA" id="ARBA00022737"/>
    </source>
</evidence>
<feature type="region of interest" description="Disordered" evidence="11">
    <location>
        <begin position="51"/>
        <end position="84"/>
    </location>
</feature>
<dbReference type="Pfam" id="PF00400">
    <property type="entry name" value="WD40"/>
    <property type="match status" value="7"/>
</dbReference>
<feature type="repeat" description="WD" evidence="9">
    <location>
        <begin position="578"/>
        <end position="617"/>
    </location>
</feature>
<dbReference type="PRINTS" id="PR00320">
    <property type="entry name" value="GPROTEINBRPT"/>
</dbReference>
<dbReference type="InterPro" id="IPR011009">
    <property type="entry name" value="Kinase-like_dom_sf"/>
</dbReference>
<feature type="compositionally biased region" description="Low complexity" evidence="11">
    <location>
        <begin position="51"/>
        <end position="76"/>
    </location>
</feature>
<dbReference type="PROSITE" id="PS50294">
    <property type="entry name" value="WD_REPEATS_REGION"/>
    <property type="match status" value="6"/>
</dbReference>
<keyword evidence="3 9" id="KW-0853">WD repeat</keyword>
<dbReference type="InterPro" id="IPR019775">
    <property type="entry name" value="WD40_repeat_CS"/>
</dbReference>
<evidence type="ECO:0000256" key="2">
    <source>
        <dbReference type="ARBA" id="ARBA00022527"/>
    </source>
</evidence>
<evidence type="ECO:0000256" key="7">
    <source>
        <dbReference type="ARBA" id="ARBA00022777"/>
    </source>
</evidence>
<dbReference type="InterPro" id="IPR004166">
    <property type="entry name" value="a-kinase_dom"/>
</dbReference>
<keyword evidence="10" id="KW-0175">Coiled coil</keyword>
<feature type="repeat" description="WD" evidence="9">
    <location>
        <begin position="535"/>
        <end position="576"/>
    </location>
</feature>
<dbReference type="PROSITE" id="PS51158">
    <property type="entry name" value="ALPHA_KINASE"/>
    <property type="match status" value="1"/>
</dbReference>
<dbReference type="InterPro" id="IPR020472">
    <property type="entry name" value="WD40_PAC1"/>
</dbReference>
<name>D3AZG9_HETP5</name>
<dbReference type="GO" id="GO:1903013">
    <property type="term" value="P:response to differentiation-inducing factor 1"/>
    <property type="evidence" value="ECO:0007669"/>
    <property type="project" value="TreeGrafter"/>
</dbReference>
<dbReference type="FunCoup" id="D3AZG9">
    <property type="interactions" value="465"/>
</dbReference>
<feature type="domain" description="Alpha-type protein kinase" evidence="12">
    <location>
        <begin position="248"/>
        <end position="482"/>
    </location>
</feature>
<feature type="region of interest" description="Disordered" evidence="11">
    <location>
        <begin position="112"/>
        <end position="172"/>
    </location>
</feature>
<keyword evidence="4" id="KW-0808">Transferase</keyword>
<dbReference type="PANTHER" id="PTHR45992:SF2">
    <property type="entry name" value="EUKARYOTIC ELONGATION FACTOR 2 KINASE"/>
    <property type="match status" value="1"/>
</dbReference>
<keyword evidence="8" id="KW-0067">ATP-binding</keyword>
<evidence type="ECO:0000256" key="11">
    <source>
        <dbReference type="SAM" id="MobiDB-lite"/>
    </source>
</evidence>
<dbReference type="CDD" id="cd16968">
    <property type="entry name" value="Alpha_kinase_MHCK_like"/>
    <property type="match status" value="1"/>
</dbReference>
<dbReference type="SMART" id="SM00320">
    <property type="entry name" value="WD40"/>
    <property type="match status" value="7"/>
</dbReference>
<accession>D3AZG9</accession>
<proteinExistence type="inferred from homology"/>
<feature type="repeat" description="WD" evidence="9">
    <location>
        <begin position="788"/>
        <end position="822"/>
    </location>
</feature>
<organism evidence="13 14">
    <name type="scientific">Heterostelium pallidum (strain ATCC 26659 / Pp 5 / PN500)</name>
    <name type="common">Cellular slime mold</name>
    <name type="synonym">Polysphondylium pallidum</name>
    <dbReference type="NCBI Taxonomy" id="670386"/>
    <lineage>
        <taxon>Eukaryota</taxon>
        <taxon>Amoebozoa</taxon>
        <taxon>Evosea</taxon>
        <taxon>Eumycetozoa</taxon>
        <taxon>Dictyostelia</taxon>
        <taxon>Acytosteliales</taxon>
        <taxon>Acytosteliaceae</taxon>
        <taxon>Heterostelium</taxon>
    </lineage>
</organism>
<protein>
    <recommendedName>
        <fullName evidence="12">Alpha-type protein kinase domain-containing protein</fullName>
    </recommendedName>
</protein>
<evidence type="ECO:0000313" key="13">
    <source>
        <dbReference type="EMBL" id="EFA85552.1"/>
    </source>
</evidence>
<dbReference type="FunFam" id="3.20.200.10:FF:000002">
    <property type="entry name" value="Eukaryotic elongation factor 2 kinase"/>
    <property type="match status" value="1"/>
</dbReference>
<evidence type="ECO:0000256" key="1">
    <source>
        <dbReference type="ARBA" id="ARBA00008651"/>
    </source>
</evidence>
<comment type="similarity">
    <text evidence="1">Belongs to the protein kinase superfamily. Alpha-type protein kinase family. ALPK subfamily.</text>
</comment>
<dbReference type="PROSITE" id="PS50082">
    <property type="entry name" value="WD_REPEATS_2"/>
    <property type="match status" value="6"/>
</dbReference>
<dbReference type="EMBL" id="ADBJ01000007">
    <property type="protein sequence ID" value="EFA85552.1"/>
    <property type="molecule type" value="Genomic_DNA"/>
</dbReference>
<evidence type="ECO:0000256" key="4">
    <source>
        <dbReference type="ARBA" id="ARBA00022679"/>
    </source>
</evidence>
<feature type="compositionally biased region" description="Polar residues" evidence="11">
    <location>
        <begin position="120"/>
        <end position="136"/>
    </location>
</feature>
<dbReference type="PROSITE" id="PS00678">
    <property type="entry name" value="WD_REPEATS_1"/>
    <property type="match status" value="4"/>
</dbReference>
<reference evidence="13 14" key="1">
    <citation type="journal article" date="2011" name="Genome Res.">
        <title>Phylogeny-wide analysis of social amoeba genomes highlights ancient origins for complex intercellular communication.</title>
        <authorList>
            <person name="Heidel A.J."/>
            <person name="Lawal H.M."/>
            <person name="Felder M."/>
            <person name="Schilde C."/>
            <person name="Helps N.R."/>
            <person name="Tunggal B."/>
            <person name="Rivero F."/>
            <person name="John U."/>
            <person name="Schleicher M."/>
            <person name="Eichinger L."/>
            <person name="Platzer M."/>
            <person name="Noegel A.A."/>
            <person name="Schaap P."/>
            <person name="Gloeckner G."/>
        </authorList>
    </citation>
    <scope>NUCLEOTIDE SEQUENCE [LARGE SCALE GENOMIC DNA]</scope>
    <source>
        <strain evidence="14">ATCC 26659 / Pp 5 / PN500</strain>
    </source>
</reference>
<keyword evidence="14" id="KW-1185">Reference proteome</keyword>
<feature type="region of interest" description="Disordered" evidence="11">
    <location>
        <begin position="193"/>
        <end position="221"/>
    </location>
</feature>
<dbReference type="InterPro" id="IPR001680">
    <property type="entry name" value="WD40_rpt"/>
</dbReference>
<feature type="repeat" description="WD" evidence="9">
    <location>
        <begin position="701"/>
        <end position="741"/>
    </location>
</feature>
<feature type="repeat" description="WD" evidence="9">
    <location>
        <begin position="660"/>
        <end position="692"/>
    </location>
</feature>
<dbReference type="GO" id="GO:0031037">
    <property type="term" value="P:myosin II filament disassembly"/>
    <property type="evidence" value="ECO:0007669"/>
    <property type="project" value="TreeGrafter"/>
</dbReference>
<dbReference type="STRING" id="670386.D3AZG9"/>
<feature type="coiled-coil region" evidence="10">
    <location>
        <begin position="4"/>
        <end position="45"/>
    </location>
</feature>
<evidence type="ECO:0000256" key="10">
    <source>
        <dbReference type="SAM" id="Coils"/>
    </source>
</evidence>
<dbReference type="Pfam" id="PF02816">
    <property type="entry name" value="Alpha_kinase"/>
    <property type="match status" value="1"/>
</dbReference>
<feature type="compositionally biased region" description="Polar residues" evidence="11">
    <location>
        <begin position="146"/>
        <end position="168"/>
    </location>
</feature>
<sequence>MADIDSILNRLKTLEDELQKSNQLNRQLESLVVVLTQKVEQLETKITDIQSISRESNSSTTSSGSDSTTTPPSTSTAINLNPNVSVPPIPTKNLITPSFTVPNSFTSLLQQSQQLTSVTNSPPVSQNATPETNSPTLAGLSPPVTPNSQSATPNSQPASQPTTPTSKEIGSPILRKFVLGGTRAFKKEPSMDQIGLYAPPTSPKVSKRTSQNYDEENKGENNDVTHSQILRFQMPELPERCEWAIAYEYNAADDEWTRGIIAVHMESRAFASGALRNAHKLTIKKNPVIYSANFNSPNHVKYEEGKRVNQMKLPRLFGPVDTTYVAKISKTDVNFERYFEDVKMQMLCKELGARYNDNNPPKNIDFLNAWVIEIQKQNGQSLLCGLEMFMEGEFKKQNSNFGTVFSDRNTPQAFSHFTYEASAHHLLVVDIQGVDDHYTDPQIHTKDGVGYGAGNLGEKGMERFIKTHKCNPICIQLDLPPIGVDLTDSRNITRVIRGTMALPDLVADLDKHPYPSLAPESINFDSMELANISTLSGHSDNLTALIISEDKKKLYSGSADGTLKIWNLETQSCIETNRAGHRKAITAICLTNDSYITASADQSIKIWDKSNNELKHKLEEHTNDVNSICISKEKNLLFSCSSDKSIRVWDLNTFKCIKVLTAHSKSVKSIVVSGKYLFSASSDETIKVWDIEMLVCIYGISDAHEGWITKLALNNTGFLVSGCRDGTLKLWNLSTFMPISTHEENREAITDIIVTERYIFVASEDSTIKIWDTIDIANGGQLKCIYSMRAHRSAIFTLETDGKYLYTGGSDNNIKSWQWKNK</sequence>
<evidence type="ECO:0000256" key="9">
    <source>
        <dbReference type="PROSITE-ProRule" id="PRU00221"/>
    </source>
</evidence>